<dbReference type="CDD" id="cd07325">
    <property type="entry name" value="M48_Ste24p_like"/>
    <property type="match status" value="1"/>
</dbReference>
<keyword evidence="3 11" id="KW-0645">Protease</keyword>
<evidence type="ECO:0000256" key="7">
    <source>
        <dbReference type="ARBA" id="ARBA00022833"/>
    </source>
</evidence>
<dbReference type="Gene3D" id="3.30.2010.10">
    <property type="entry name" value="Metalloproteases ('zincins'), catalytic domain"/>
    <property type="match status" value="1"/>
</dbReference>
<evidence type="ECO:0000256" key="9">
    <source>
        <dbReference type="ARBA" id="ARBA00023049"/>
    </source>
</evidence>
<dbReference type="RefSeq" id="WP_073139341.1">
    <property type="nucleotide sequence ID" value="NZ_FQWQ01000003.1"/>
</dbReference>
<dbReference type="Pfam" id="PF01435">
    <property type="entry name" value="Peptidase_M48"/>
    <property type="match status" value="1"/>
</dbReference>
<sequence length="380" mass="43553">MDVKAPSVNDYKKWLLYNFGNQGFESHYQLFKALKSGETFGAVTLGHSEKEGQRHWTISHEAVDADLQIADSHRAGVLQYLVDNYFHTEDIDQVLVQKKQHSEKGKNHNYVTDKHYGKEEEGDYKIRQHPKESTYFNVKLVVSILVYLAFAAVSVAAVLTDLSFLFVLAAGVLIFLFVWLVEKIFMGIFIGIIRGNSIQVTKEQYPEIYEIIAAQARRLKMKELPEIYISAGHFNAFVTKFSRAHILMIYSEVIETTLTGNYDVLKYVTAHELGHIKQKHLTKEKYLFPSKIIPFLGLAYSRGCEYTCDRIGFDFSPKGSIEGVLILTTGKEIHSKFNIDIHISNAVANEGFWTIFSEKFLTHPHLYKRLVEIKKYSAYS</sequence>
<dbReference type="InterPro" id="IPR001915">
    <property type="entry name" value="Peptidase_M48"/>
</dbReference>
<dbReference type="GO" id="GO:0006508">
    <property type="term" value="P:proteolysis"/>
    <property type="evidence" value="ECO:0007669"/>
    <property type="project" value="UniProtKB-KW"/>
</dbReference>
<evidence type="ECO:0000256" key="11">
    <source>
        <dbReference type="RuleBase" id="RU003983"/>
    </source>
</evidence>
<evidence type="ECO:0000313" key="14">
    <source>
        <dbReference type="EMBL" id="SHH65900.1"/>
    </source>
</evidence>
<dbReference type="InterPro" id="IPR050083">
    <property type="entry name" value="HtpX_protease"/>
</dbReference>
<evidence type="ECO:0000256" key="1">
    <source>
        <dbReference type="ARBA" id="ARBA00004651"/>
    </source>
</evidence>
<organism evidence="14 15">
    <name type="scientific">Chryseolinea serpens</name>
    <dbReference type="NCBI Taxonomy" id="947013"/>
    <lineage>
        <taxon>Bacteria</taxon>
        <taxon>Pseudomonadati</taxon>
        <taxon>Bacteroidota</taxon>
        <taxon>Cytophagia</taxon>
        <taxon>Cytophagales</taxon>
        <taxon>Fulvivirgaceae</taxon>
        <taxon>Chryseolinea</taxon>
    </lineage>
</organism>
<comment type="cofactor">
    <cofactor evidence="11">
        <name>Zn(2+)</name>
        <dbReference type="ChEBI" id="CHEBI:29105"/>
    </cofactor>
    <text evidence="11">Binds 1 zinc ion per subunit.</text>
</comment>
<dbReference type="GO" id="GO:0005886">
    <property type="term" value="C:plasma membrane"/>
    <property type="evidence" value="ECO:0007669"/>
    <property type="project" value="UniProtKB-SubCell"/>
</dbReference>
<gene>
    <name evidence="14" type="ORF">SAMN04488109_4881</name>
</gene>
<feature type="domain" description="Peptidase M48" evidence="13">
    <location>
        <begin position="206"/>
        <end position="283"/>
    </location>
</feature>
<name>A0A1M5USM1_9BACT</name>
<comment type="subcellular location">
    <subcellularLocation>
        <location evidence="1">Cell membrane</location>
        <topology evidence="1">Multi-pass membrane protein</topology>
    </subcellularLocation>
</comment>
<keyword evidence="7 11" id="KW-0862">Zinc</keyword>
<evidence type="ECO:0000256" key="6">
    <source>
        <dbReference type="ARBA" id="ARBA00022801"/>
    </source>
</evidence>
<evidence type="ECO:0000256" key="8">
    <source>
        <dbReference type="ARBA" id="ARBA00022989"/>
    </source>
</evidence>
<feature type="transmembrane region" description="Helical" evidence="12">
    <location>
        <begin position="135"/>
        <end position="156"/>
    </location>
</feature>
<dbReference type="GO" id="GO:0004222">
    <property type="term" value="F:metalloendopeptidase activity"/>
    <property type="evidence" value="ECO:0007669"/>
    <property type="project" value="InterPro"/>
</dbReference>
<evidence type="ECO:0000256" key="12">
    <source>
        <dbReference type="SAM" id="Phobius"/>
    </source>
</evidence>
<evidence type="ECO:0000256" key="4">
    <source>
        <dbReference type="ARBA" id="ARBA00022692"/>
    </source>
</evidence>
<dbReference type="Proteomes" id="UP000184212">
    <property type="component" value="Unassembled WGS sequence"/>
</dbReference>
<feature type="transmembrane region" description="Helical" evidence="12">
    <location>
        <begin position="162"/>
        <end position="181"/>
    </location>
</feature>
<keyword evidence="5" id="KW-0479">Metal-binding</keyword>
<accession>A0A1M5USM1</accession>
<evidence type="ECO:0000256" key="2">
    <source>
        <dbReference type="ARBA" id="ARBA00022475"/>
    </source>
</evidence>
<dbReference type="PANTHER" id="PTHR43221">
    <property type="entry name" value="PROTEASE HTPX"/>
    <property type="match status" value="1"/>
</dbReference>
<dbReference type="AlphaFoldDB" id="A0A1M5USM1"/>
<keyword evidence="4 12" id="KW-0812">Transmembrane</keyword>
<protein>
    <submittedName>
        <fullName evidence="14">Zn-dependent protease with chaperone function</fullName>
    </submittedName>
</protein>
<dbReference type="EMBL" id="FQWQ01000003">
    <property type="protein sequence ID" value="SHH65900.1"/>
    <property type="molecule type" value="Genomic_DNA"/>
</dbReference>
<evidence type="ECO:0000259" key="13">
    <source>
        <dbReference type="Pfam" id="PF01435"/>
    </source>
</evidence>
<evidence type="ECO:0000256" key="3">
    <source>
        <dbReference type="ARBA" id="ARBA00022670"/>
    </source>
</evidence>
<dbReference type="OrthoDB" id="9810445at2"/>
<comment type="similarity">
    <text evidence="11">Belongs to the peptidase M48 family.</text>
</comment>
<keyword evidence="9 11" id="KW-0482">Metalloprotease</keyword>
<keyword evidence="6 11" id="KW-0378">Hydrolase</keyword>
<keyword evidence="8 12" id="KW-1133">Transmembrane helix</keyword>
<keyword evidence="15" id="KW-1185">Reference proteome</keyword>
<dbReference type="GO" id="GO:0046872">
    <property type="term" value="F:metal ion binding"/>
    <property type="evidence" value="ECO:0007669"/>
    <property type="project" value="UniProtKB-KW"/>
</dbReference>
<evidence type="ECO:0000313" key="15">
    <source>
        <dbReference type="Proteomes" id="UP000184212"/>
    </source>
</evidence>
<evidence type="ECO:0000256" key="10">
    <source>
        <dbReference type="ARBA" id="ARBA00023136"/>
    </source>
</evidence>
<reference evidence="14 15" key="1">
    <citation type="submission" date="2016-11" db="EMBL/GenBank/DDBJ databases">
        <authorList>
            <person name="Jaros S."/>
            <person name="Januszkiewicz K."/>
            <person name="Wedrychowicz H."/>
        </authorList>
    </citation>
    <scope>NUCLEOTIDE SEQUENCE [LARGE SCALE GENOMIC DNA]</scope>
    <source>
        <strain evidence="14 15">DSM 24574</strain>
    </source>
</reference>
<keyword evidence="2" id="KW-1003">Cell membrane</keyword>
<dbReference type="PANTHER" id="PTHR43221:SF1">
    <property type="entry name" value="PROTEASE HTPX"/>
    <property type="match status" value="1"/>
</dbReference>
<keyword evidence="10 12" id="KW-0472">Membrane</keyword>
<dbReference type="STRING" id="947013.SAMN04488109_4881"/>
<proteinExistence type="inferred from homology"/>
<evidence type="ECO:0000256" key="5">
    <source>
        <dbReference type="ARBA" id="ARBA00022723"/>
    </source>
</evidence>